<protein>
    <recommendedName>
        <fullName evidence="2">Core Histone H2A/H2B/H3 domain-containing protein</fullName>
    </recommendedName>
</protein>
<evidence type="ECO:0000259" key="2">
    <source>
        <dbReference type="Pfam" id="PF00125"/>
    </source>
</evidence>
<dbReference type="Proteomes" id="UP001176940">
    <property type="component" value="Unassembled WGS sequence"/>
</dbReference>
<proteinExistence type="predicted"/>
<organism evidence="3 4">
    <name type="scientific">Ranitomeya imitator</name>
    <name type="common">mimic poison frog</name>
    <dbReference type="NCBI Taxonomy" id="111125"/>
    <lineage>
        <taxon>Eukaryota</taxon>
        <taxon>Metazoa</taxon>
        <taxon>Chordata</taxon>
        <taxon>Craniata</taxon>
        <taxon>Vertebrata</taxon>
        <taxon>Euteleostomi</taxon>
        <taxon>Amphibia</taxon>
        <taxon>Batrachia</taxon>
        <taxon>Anura</taxon>
        <taxon>Neobatrachia</taxon>
        <taxon>Hyloidea</taxon>
        <taxon>Dendrobatidae</taxon>
        <taxon>Dendrobatinae</taxon>
        <taxon>Ranitomeya</taxon>
    </lineage>
</organism>
<evidence type="ECO:0000313" key="4">
    <source>
        <dbReference type="Proteomes" id="UP001176940"/>
    </source>
</evidence>
<feature type="region of interest" description="Disordered" evidence="1">
    <location>
        <begin position="1"/>
        <end position="21"/>
    </location>
</feature>
<dbReference type="Gene3D" id="1.10.20.10">
    <property type="entry name" value="Histone, subunit A"/>
    <property type="match status" value="1"/>
</dbReference>
<evidence type="ECO:0000313" key="3">
    <source>
        <dbReference type="EMBL" id="CAJ0949651.1"/>
    </source>
</evidence>
<dbReference type="InterPro" id="IPR009072">
    <property type="entry name" value="Histone-fold"/>
</dbReference>
<accession>A0ABN9LWJ8</accession>
<evidence type="ECO:0000256" key="1">
    <source>
        <dbReference type="SAM" id="MobiDB-lite"/>
    </source>
</evidence>
<feature type="domain" description="Core Histone H2A/H2B/H3" evidence="2">
    <location>
        <begin position="54"/>
        <end position="85"/>
    </location>
</feature>
<dbReference type="EMBL" id="CAUEEQ010030454">
    <property type="protein sequence ID" value="CAJ0949651.1"/>
    <property type="molecule type" value="Genomic_DNA"/>
</dbReference>
<sequence>MKFSTAVVGKMEAGSQSSAERKCQGKFENYSRFIYRTVKQGPQEHSIYLSKESDLMFSIASEAARLSLYNKRRTITRREIESAVKNITRAGRSDHPLGSAATE</sequence>
<dbReference type="Pfam" id="PF00125">
    <property type="entry name" value="Histone"/>
    <property type="match status" value="1"/>
</dbReference>
<dbReference type="InterPro" id="IPR007125">
    <property type="entry name" value="H2A/H2B/H3"/>
</dbReference>
<reference evidence="3" key="1">
    <citation type="submission" date="2023-07" db="EMBL/GenBank/DDBJ databases">
        <authorList>
            <person name="Stuckert A."/>
        </authorList>
    </citation>
    <scope>NUCLEOTIDE SEQUENCE</scope>
</reference>
<dbReference type="SUPFAM" id="SSF47113">
    <property type="entry name" value="Histone-fold"/>
    <property type="match status" value="1"/>
</dbReference>
<keyword evidence="4" id="KW-1185">Reference proteome</keyword>
<gene>
    <name evidence="3" type="ORF">RIMI_LOCUS12692256</name>
</gene>
<comment type="caution">
    <text evidence="3">The sequence shown here is derived from an EMBL/GenBank/DDBJ whole genome shotgun (WGS) entry which is preliminary data.</text>
</comment>
<name>A0ABN9LWJ8_9NEOB</name>